<dbReference type="KEGG" id="boz:DBV39_17215"/>
<evidence type="ECO:0000256" key="1">
    <source>
        <dbReference type="SAM" id="MobiDB-lite"/>
    </source>
</evidence>
<dbReference type="Proteomes" id="UP000244571">
    <property type="component" value="Chromosome"/>
</dbReference>
<dbReference type="AlphaFoldDB" id="A0A2R4XN00"/>
<organism evidence="2 3">
    <name type="scientific">Orrella marina</name>
    <dbReference type="NCBI Taxonomy" id="2163011"/>
    <lineage>
        <taxon>Bacteria</taxon>
        <taxon>Pseudomonadati</taxon>
        <taxon>Pseudomonadota</taxon>
        <taxon>Betaproteobacteria</taxon>
        <taxon>Burkholderiales</taxon>
        <taxon>Alcaligenaceae</taxon>
        <taxon>Orrella</taxon>
    </lineage>
</organism>
<reference evidence="2 3" key="1">
    <citation type="submission" date="2018-04" db="EMBL/GenBank/DDBJ databases">
        <title>Bordetella sp. HZ20 isolated from seawater.</title>
        <authorList>
            <person name="Sun C."/>
        </authorList>
    </citation>
    <scope>NUCLEOTIDE SEQUENCE [LARGE SCALE GENOMIC DNA]</scope>
    <source>
        <strain evidence="2 3">HZ20</strain>
    </source>
</reference>
<protein>
    <submittedName>
        <fullName evidence="2">Uncharacterized protein</fullName>
    </submittedName>
</protein>
<feature type="compositionally biased region" description="Basic and acidic residues" evidence="1">
    <location>
        <begin position="62"/>
        <end position="71"/>
    </location>
</feature>
<gene>
    <name evidence="2" type="ORF">DBV39_17215</name>
</gene>
<keyword evidence="3" id="KW-1185">Reference proteome</keyword>
<evidence type="ECO:0000313" key="3">
    <source>
        <dbReference type="Proteomes" id="UP000244571"/>
    </source>
</evidence>
<sequence length="71" mass="7758">MDFPGKVLRIWLVGCNVVRDHPGLRDQRGKIVAPGNSQRAGLAPGTLKASQDTLRHNKKQISHSDDREGSA</sequence>
<accession>A0A2R4XN00</accession>
<dbReference type="EMBL" id="CP028901">
    <property type="protein sequence ID" value="AWB35186.1"/>
    <property type="molecule type" value="Genomic_DNA"/>
</dbReference>
<evidence type="ECO:0000313" key="2">
    <source>
        <dbReference type="EMBL" id="AWB35186.1"/>
    </source>
</evidence>
<name>A0A2R4XN00_9BURK</name>
<feature type="region of interest" description="Disordered" evidence="1">
    <location>
        <begin position="28"/>
        <end position="71"/>
    </location>
</feature>
<proteinExistence type="predicted"/>